<dbReference type="EMBL" id="VSDQ01000679">
    <property type="protein sequence ID" value="TYA74275.1"/>
    <property type="molecule type" value="Genomic_DNA"/>
</dbReference>
<name>A0A5D0HSN8_9FLAO</name>
<feature type="signal peptide" evidence="1">
    <location>
        <begin position="1"/>
        <end position="21"/>
    </location>
</feature>
<evidence type="ECO:0000256" key="1">
    <source>
        <dbReference type="SAM" id="SignalP"/>
    </source>
</evidence>
<protein>
    <recommendedName>
        <fullName evidence="4">DUF5640 domain-containing protein</fullName>
    </recommendedName>
</protein>
<gene>
    <name evidence="2" type="ORF">FUA24_13165</name>
</gene>
<accession>A0A5D0HSN8</accession>
<feature type="chain" id="PRO_5022904831" description="DUF5640 domain-containing protein" evidence="1">
    <location>
        <begin position="22"/>
        <end position="140"/>
    </location>
</feature>
<evidence type="ECO:0000313" key="3">
    <source>
        <dbReference type="Proteomes" id="UP000323930"/>
    </source>
</evidence>
<reference evidence="2 3" key="1">
    <citation type="submission" date="2019-08" db="EMBL/GenBank/DDBJ databases">
        <title>Seonamhaeicola sediminis sp. nov., isolated from marine sediment.</title>
        <authorList>
            <person name="Cao W.R."/>
        </authorList>
    </citation>
    <scope>NUCLEOTIDE SEQUENCE [LARGE SCALE GENOMIC DNA]</scope>
    <source>
        <strain evidence="2 3">B011</strain>
    </source>
</reference>
<dbReference type="Proteomes" id="UP000323930">
    <property type="component" value="Unassembled WGS sequence"/>
</dbReference>
<dbReference type="OrthoDB" id="1361104at2"/>
<dbReference type="AlphaFoldDB" id="A0A5D0HSN8"/>
<sequence length="140" mass="15895">MKKIILLLIAGLTLVSFTSTKTTDFSIVGKWKGEDQKEVGYFIFQEDGYAFMEVRGMKLGGKDFEVKGKKGSMSYTIDYNTTPIPLDLIITLTEENESRSQKFIIEFIDNNTIKMAMGTPDTRPTSFEDVDSLVFHRVED</sequence>
<dbReference type="RefSeq" id="WP_148543050.1">
    <property type="nucleotide sequence ID" value="NZ_VSDQ01000679.1"/>
</dbReference>
<organism evidence="2 3">
    <name type="scientific">Seonamhaeicola marinus</name>
    <dbReference type="NCBI Taxonomy" id="1912246"/>
    <lineage>
        <taxon>Bacteria</taxon>
        <taxon>Pseudomonadati</taxon>
        <taxon>Bacteroidota</taxon>
        <taxon>Flavobacteriia</taxon>
        <taxon>Flavobacteriales</taxon>
        <taxon>Flavobacteriaceae</taxon>
    </lineage>
</organism>
<comment type="caution">
    <text evidence="2">The sequence shown here is derived from an EMBL/GenBank/DDBJ whole genome shotgun (WGS) entry which is preliminary data.</text>
</comment>
<keyword evidence="1" id="KW-0732">Signal</keyword>
<keyword evidence="3" id="KW-1185">Reference proteome</keyword>
<evidence type="ECO:0008006" key="4">
    <source>
        <dbReference type="Google" id="ProtNLM"/>
    </source>
</evidence>
<evidence type="ECO:0000313" key="2">
    <source>
        <dbReference type="EMBL" id="TYA74275.1"/>
    </source>
</evidence>
<proteinExistence type="predicted"/>